<sequence length="178" mass="20037">MEPMFSIMWCLRRATASTKMQDFKLQVSRLQGVKRQYQRCSFASCPSDVLCSETQVVDKQCADNSEKICANFQDVTFKCTFPSCCEPYRLANGSCLLLRQKPDDASHHRINGKLDNQNIAGKSRWSTENDDDANDIDSDVFKLPKWGLWGEWSNCVGAVCGGCALRARIRACLSESCK</sequence>
<evidence type="ECO:0000313" key="2">
    <source>
        <dbReference type="WBParaSite" id="nRc.2.0.1.t17042-RA"/>
    </source>
</evidence>
<evidence type="ECO:0000313" key="1">
    <source>
        <dbReference type="Proteomes" id="UP000887565"/>
    </source>
</evidence>
<organism evidence="1 2">
    <name type="scientific">Romanomermis culicivorax</name>
    <name type="common">Nematode worm</name>
    <dbReference type="NCBI Taxonomy" id="13658"/>
    <lineage>
        <taxon>Eukaryota</taxon>
        <taxon>Metazoa</taxon>
        <taxon>Ecdysozoa</taxon>
        <taxon>Nematoda</taxon>
        <taxon>Enoplea</taxon>
        <taxon>Dorylaimia</taxon>
        <taxon>Mermithida</taxon>
        <taxon>Mermithoidea</taxon>
        <taxon>Mermithidae</taxon>
        <taxon>Romanomermis</taxon>
    </lineage>
</organism>
<proteinExistence type="predicted"/>
<protein>
    <submittedName>
        <fullName evidence="2">Uncharacterized protein</fullName>
    </submittedName>
</protein>
<accession>A0A915ISN1</accession>
<dbReference type="AlphaFoldDB" id="A0A915ISN1"/>
<name>A0A915ISN1_ROMCU</name>
<dbReference type="Proteomes" id="UP000887565">
    <property type="component" value="Unplaced"/>
</dbReference>
<dbReference type="WBParaSite" id="nRc.2.0.1.t17042-RA">
    <property type="protein sequence ID" value="nRc.2.0.1.t17042-RA"/>
    <property type="gene ID" value="nRc.2.0.1.g17042"/>
</dbReference>
<keyword evidence="1" id="KW-1185">Reference proteome</keyword>
<reference evidence="2" key="1">
    <citation type="submission" date="2022-11" db="UniProtKB">
        <authorList>
            <consortium name="WormBaseParasite"/>
        </authorList>
    </citation>
    <scope>IDENTIFICATION</scope>
</reference>